<comment type="caution">
    <text evidence="2">The sequence shown here is derived from an EMBL/GenBank/DDBJ whole genome shotgun (WGS) entry which is preliminary data.</text>
</comment>
<reference evidence="2 3" key="1">
    <citation type="submission" date="2021-05" db="EMBL/GenBank/DDBJ databases">
        <title>Genome Assembly of Synthetic Allotetraploid Brassica napus Reveals Homoeologous Exchanges between Subgenomes.</title>
        <authorList>
            <person name="Davis J.T."/>
        </authorList>
    </citation>
    <scope>NUCLEOTIDE SEQUENCE [LARGE SCALE GENOMIC DNA]</scope>
    <source>
        <strain evidence="3">cv. Da-Ae</strain>
        <tissue evidence="2">Seedling</tissue>
    </source>
</reference>
<evidence type="ECO:0000313" key="3">
    <source>
        <dbReference type="Proteomes" id="UP000824890"/>
    </source>
</evidence>
<sequence length="201" mass="22566">MKGSAMLRLGKHQLWRPAPEASSLSSPLSVLLFPRLSIFFVLLSTLGLGFSSCSMDPSHFRFLDDWRQFSLSEFNSNFFLFDCFTVDTGGLLNESRDPILRFSKLAKGVLIVVLVATFVLGGFVQVIRISGLVFGVEIRPNFGDEGVGVQYSRAIKYSFVWSFSVGDDYELRQVHRELAMPKTTQEILVSEAMRFMRMGAA</sequence>
<keyword evidence="1" id="KW-0472">Membrane</keyword>
<proteinExistence type="predicted"/>
<evidence type="ECO:0000256" key="1">
    <source>
        <dbReference type="SAM" id="Phobius"/>
    </source>
</evidence>
<feature type="transmembrane region" description="Helical" evidence="1">
    <location>
        <begin position="105"/>
        <end position="124"/>
    </location>
</feature>
<dbReference type="EMBL" id="JAGKQM010000007">
    <property type="protein sequence ID" value="KAH0919259.1"/>
    <property type="molecule type" value="Genomic_DNA"/>
</dbReference>
<keyword evidence="1" id="KW-1133">Transmembrane helix</keyword>
<feature type="transmembrane region" description="Helical" evidence="1">
    <location>
        <begin position="32"/>
        <end position="51"/>
    </location>
</feature>
<organism evidence="2 3">
    <name type="scientific">Brassica napus</name>
    <name type="common">Rape</name>
    <dbReference type="NCBI Taxonomy" id="3708"/>
    <lineage>
        <taxon>Eukaryota</taxon>
        <taxon>Viridiplantae</taxon>
        <taxon>Streptophyta</taxon>
        <taxon>Embryophyta</taxon>
        <taxon>Tracheophyta</taxon>
        <taxon>Spermatophyta</taxon>
        <taxon>Magnoliopsida</taxon>
        <taxon>eudicotyledons</taxon>
        <taxon>Gunneridae</taxon>
        <taxon>Pentapetalae</taxon>
        <taxon>rosids</taxon>
        <taxon>malvids</taxon>
        <taxon>Brassicales</taxon>
        <taxon>Brassicaceae</taxon>
        <taxon>Brassiceae</taxon>
        <taxon>Brassica</taxon>
    </lineage>
</organism>
<protein>
    <submittedName>
        <fullName evidence="2">Uncharacterized protein</fullName>
    </submittedName>
</protein>
<keyword evidence="3" id="KW-1185">Reference proteome</keyword>
<name>A0ABQ8CQB0_BRANA</name>
<keyword evidence="1" id="KW-0812">Transmembrane</keyword>
<gene>
    <name evidence="2" type="ORF">HID58_026919</name>
</gene>
<dbReference type="Proteomes" id="UP000824890">
    <property type="component" value="Unassembled WGS sequence"/>
</dbReference>
<evidence type="ECO:0000313" key="2">
    <source>
        <dbReference type="EMBL" id="KAH0919259.1"/>
    </source>
</evidence>
<accession>A0ABQ8CQB0</accession>